<sequence>MIKAVRIAGAAAAAVLLVAGCGSDSDGGDSKSDPSKKAPSAEQSSAPAEGGAGGDAAGVYMSKSDGEAMVLSINGSTAVLVAGKHSCTGKYTDTGAANKMLMLTCADGNTDRTMGSVKASADGKSLAVDWDAGMNDTFTKVTTPADIPTGFPTDIPGLESVGGITGG</sequence>
<gene>
    <name evidence="3" type="ORF">RND15_25780</name>
</gene>
<reference evidence="3" key="1">
    <citation type="submission" date="2024-05" db="EMBL/GenBank/DDBJ databases">
        <title>30 novel species of actinomycetes from the DSMZ collection.</title>
        <authorList>
            <person name="Nouioui I."/>
        </authorList>
    </citation>
    <scope>NUCLEOTIDE SEQUENCE</scope>
    <source>
        <strain evidence="3">DSM 41529</strain>
    </source>
</reference>
<dbReference type="RefSeq" id="WP_311726591.1">
    <property type="nucleotide sequence ID" value="NZ_JAVRFD010000013.1"/>
</dbReference>
<evidence type="ECO:0000313" key="3">
    <source>
        <dbReference type="EMBL" id="MDT0546097.1"/>
    </source>
</evidence>
<feature type="compositionally biased region" description="Low complexity" evidence="1">
    <location>
        <begin position="37"/>
        <end position="49"/>
    </location>
</feature>
<evidence type="ECO:0000313" key="4">
    <source>
        <dbReference type="Proteomes" id="UP001180754"/>
    </source>
</evidence>
<feature type="signal peptide" evidence="2">
    <location>
        <begin position="1"/>
        <end position="19"/>
    </location>
</feature>
<feature type="region of interest" description="Disordered" evidence="1">
    <location>
        <begin position="24"/>
        <end position="54"/>
    </location>
</feature>
<dbReference type="PROSITE" id="PS51257">
    <property type="entry name" value="PROKAR_LIPOPROTEIN"/>
    <property type="match status" value="1"/>
</dbReference>
<evidence type="ECO:0008006" key="5">
    <source>
        <dbReference type="Google" id="ProtNLM"/>
    </source>
</evidence>
<keyword evidence="4" id="KW-1185">Reference proteome</keyword>
<name>A0ABU2XJI5_9ACTN</name>
<organism evidence="3 4">
    <name type="scientific">Streptomyces lonegramiae</name>
    <dbReference type="NCBI Taxonomy" id="3075524"/>
    <lineage>
        <taxon>Bacteria</taxon>
        <taxon>Bacillati</taxon>
        <taxon>Actinomycetota</taxon>
        <taxon>Actinomycetes</taxon>
        <taxon>Kitasatosporales</taxon>
        <taxon>Streptomycetaceae</taxon>
        <taxon>Streptomyces</taxon>
    </lineage>
</organism>
<proteinExistence type="predicted"/>
<comment type="caution">
    <text evidence="3">The sequence shown here is derived from an EMBL/GenBank/DDBJ whole genome shotgun (WGS) entry which is preliminary data.</text>
</comment>
<evidence type="ECO:0000256" key="1">
    <source>
        <dbReference type="SAM" id="MobiDB-lite"/>
    </source>
</evidence>
<accession>A0ABU2XJI5</accession>
<dbReference type="Proteomes" id="UP001180754">
    <property type="component" value="Unassembled WGS sequence"/>
</dbReference>
<evidence type="ECO:0000256" key="2">
    <source>
        <dbReference type="SAM" id="SignalP"/>
    </source>
</evidence>
<feature type="chain" id="PRO_5045571896" description="Lipoprotein" evidence="2">
    <location>
        <begin position="20"/>
        <end position="167"/>
    </location>
</feature>
<dbReference type="EMBL" id="JAVRFD010000013">
    <property type="protein sequence ID" value="MDT0546097.1"/>
    <property type="molecule type" value="Genomic_DNA"/>
</dbReference>
<keyword evidence="2" id="KW-0732">Signal</keyword>
<protein>
    <recommendedName>
        <fullName evidence="5">Lipoprotein</fullName>
    </recommendedName>
</protein>